<dbReference type="UniPathway" id="UPA00223"/>
<name>A0A0P6XCT3_9CHLR</name>
<dbReference type="PANTHER" id="PTHR11739">
    <property type="entry name" value="CITRATE SYNTHASE"/>
    <property type="match status" value="1"/>
</dbReference>
<sequence>MIIKEKIQEQIPRWMERIQRLKKEYSNFVVGEVTIEQILSGIRGVQISISDISYVDPYEGIRLRGYTISQVLSLLPKAKNSRMPLAGGLYHLLLTGELPSQKEAEEVEEIWRCRSEVPQYVWDVICSMPPETHPMTLFSQAIMALQPQSLFARAYLEGVQKSQYWEYYLEDSLNLTAKIPQIAAFIYCWKYKDGKVEPPDPNLDWSASFAQMIGKGSDWEYQELMRLYLVIHSDHEGANVSAHTSHLVSSALSDIYLSSAAGMNGLAGPLHGLANQECIRWLLNVYDHFQRLPSDEELEGYIRNQLSAGYVIPGYGHAVLRVTDPRFTAQMEFAEQFLPQDPLFQLVKQVYRLAPSILGENGKIKNPRPNVDAINGCLQYYYGVREVDFYTVLFGVSRLLGLTAHAIWARALGKPIERPKSLTTQMLEERVGII</sequence>
<dbReference type="InterPro" id="IPR016142">
    <property type="entry name" value="Citrate_synth-like_lrg_a-sub"/>
</dbReference>
<proteinExistence type="inferred from homology"/>
<evidence type="ECO:0000256" key="2">
    <source>
        <dbReference type="ARBA" id="ARBA00010566"/>
    </source>
</evidence>
<dbReference type="NCBIfam" id="NF007128">
    <property type="entry name" value="PRK09569.1"/>
    <property type="match status" value="1"/>
</dbReference>
<dbReference type="GO" id="GO:0005975">
    <property type="term" value="P:carbohydrate metabolic process"/>
    <property type="evidence" value="ECO:0007669"/>
    <property type="project" value="TreeGrafter"/>
</dbReference>
<keyword evidence="4 5" id="KW-0808">Transferase</keyword>
<dbReference type="GO" id="GO:0006099">
    <property type="term" value="P:tricarboxylic acid cycle"/>
    <property type="evidence" value="ECO:0007669"/>
    <property type="project" value="UniProtKB-UniPathway"/>
</dbReference>
<comment type="caution">
    <text evidence="6">The sequence shown here is derived from an EMBL/GenBank/DDBJ whole genome shotgun (WGS) entry which is preliminary data.</text>
</comment>
<keyword evidence="6" id="KW-0012">Acyltransferase</keyword>
<dbReference type="InterPro" id="IPR019810">
    <property type="entry name" value="Citrate_synthase_AS"/>
</dbReference>
<dbReference type="PROSITE" id="PS00480">
    <property type="entry name" value="CITRATE_SYNTHASE"/>
    <property type="match status" value="1"/>
</dbReference>
<dbReference type="PATRIC" id="fig|360411.5.peg.1011"/>
<keyword evidence="7" id="KW-1185">Reference proteome</keyword>
<evidence type="ECO:0000313" key="6">
    <source>
        <dbReference type="EMBL" id="KPL78056.1"/>
    </source>
</evidence>
<dbReference type="Proteomes" id="UP000050514">
    <property type="component" value="Unassembled WGS sequence"/>
</dbReference>
<dbReference type="Gene3D" id="1.10.230.10">
    <property type="entry name" value="Cytochrome P450-Terp, domain 2"/>
    <property type="match status" value="1"/>
</dbReference>
<reference evidence="6 7" key="1">
    <citation type="submission" date="2015-07" db="EMBL/GenBank/DDBJ databases">
        <title>Draft genome of Bellilinea caldifistulae DSM 17877.</title>
        <authorList>
            <person name="Hemp J."/>
            <person name="Ward L.M."/>
            <person name="Pace L.A."/>
            <person name="Fischer W.W."/>
        </authorList>
    </citation>
    <scope>NUCLEOTIDE SEQUENCE [LARGE SCALE GENOMIC DNA]</scope>
    <source>
        <strain evidence="6 7">GOMI-1</strain>
    </source>
</reference>
<organism evidence="6 7">
    <name type="scientific">Bellilinea caldifistulae</name>
    <dbReference type="NCBI Taxonomy" id="360411"/>
    <lineage>
        <taxon>Bacteria</taxon>
        <taxon>Bacillati</taxon>
        <taxon>Chloroflexota</taxon>
        <taxon>Anaerolineae</taxon>
        <taxon>Anaerolineales</taxon>
        <taxon>Anaerolineaceae</taxon>
        <taxon>Bellilinea</taxon>
    </lineage>
</organism>
<dbReference type="OrthoDB" id="9800864at2"/>
<dbReference type="PANTHER" id="PTHR11739:SF8">
    <property type="entry name" value="CITRATE SYNTHASE, MITOCHONDRIAL"/>
    <property type="match status" value="1"/>
</dbReference>
<dbReference type="GO" id="GO:0036440">
    <property type="term" value="F:citrate synthase activity"/>
    <property type="evidence" value="ECO:0007669"/>
    <property type="project" value="UniProtKB-EC"/>
</dbReference>
<dbReference type="EC" id="2.3.3.16" evidence="3"/>
<protein>
    <recommendedName>
        <fullName evidence="3">citrate synthase (unknown stereospecificity)</fullName>
        <ecNumber evidence="3">2.3.3.16</ecNumber>
    </recommendedName>
</protein>
<dbReference type="EMBL" id="LGHJ01000007">
    <property type="protein sequence ID" value="KPL78056.1"/>
    <property type="molecule type" value="Genomic_DNA"/>
</dbReference>
<dbReference type="STRING" id="360411.AC812_02265"/>
<dbReference type="InterPro" id="IPR036969">
    <property type="entry name" value="Citrate_synthase_sf"/>
</dbReference>
<evidence type="ECO:0000256" key="3">
    <source>
        <dbReference type="ARBA" id="ARBA00012972"/>
    </source>
</evidence>
<dbReference type="AlphaFoldDB" id="A0A0P6XCT3"/>
<dbReference type="InterPro" id="IPR002020">
    <property type="entry name" value="Citrate_synthase"/>
</dbReference>
<evidence type="ECO:0000256" key="5">
    <source>
        <dbReference type="RuleBase" id="RU003406"/>
    </source>
</evidence>
<dbReference type="Pfam" id="PF00285">
    <property type="entry name" value="Citrate_synt"/>
    <property type="match status" value="1"/>
</dbReference>
<accession>A0A0P6XCT3</accession>
<dbReference type="PRINTS" id="PR00143">
    <property type="entry name" value="CITRTSNTHASE"/>
</dbReference>
<dbReference type="InterPro" id="IPR016143">
    <property type="entry name" value="Citrate_synth-like_sm_a-sub"/>
</dbReference>
<dbReference type="Gene3D" id="1.10.580.10">
    <property type="entry name" value="Citrate Synthase, domain 1"/>
    <property type="match status" value="1"/>
</dbReference>
<evidence type="ECO:0000256" key="4">
    <source>
        <dbReference type="ARBA" id="ARBA00022679"/>
    </source>
</evidence>
<evidence type="ECO:0000313" key="7">
    <source>
        <dbReference type="Proteomes" id="UP000050514"/>
    </source>
</evidence>
<comment type="pathway">
    <text evidence="1">Carbohydrate metabolism; tricarboxylic acid cycle.</text>
</comment>
<evidence type="ECO:0000256" key="1">
    <source>
        <dbReference type="ARBA" id="ARBA00005163"/>
    </source>
</evidence>
<gene>
    <name evidence="6" type="ORF">AC812_02265</name>
</gene>
<comment type="similarity">
    <text evidence="2 5">Belongs to the citrate synthase family.</text>
</comment>
<dbReference type="RefSeq" id="WP_061916421.1">
    <property type="nucleotide sequence ID" value="NZ_DF967971.1"/>
</dbReference>
<dbReference type="SUPFAM" id="SSF48256">
    <property type="entry name" value="Citrate synthase"/>
    <property type="match status" value="1"/>
</dbReference>